<protein>
    <submittedName>
        <fullName evidence="1">Uncharacterized protein</fullName>
    </submittedName>
</protein>
<reference evidence="1 2" key="1">
    <citation type="journal article" date="2014" name="Mol. Plant">
        <title>Chromosome Scale Genome Assembly and Transcriptome Profiling of Nannochloropsis gaditana in Nitrogen Depletion.</title>
        <authorList>
            <person name="Corteggiani Carpinelli E."/>
            <person name="Telatin A."/>
            <person name="Vitulo N."/>
            <person name="Forcato C."/>
            <person name="D'Angelo M."/>
            <person name="Schiavon R."/>
            <person name="Vezzi A."/>
            <person name="Giacometti G.M."/>
            <person name="Morosinotto T."/>
            <person name="Valle G."/>
        </authorList>
    </citation>
    <scope>NUCLEOTIDE SEQUENCE [LARGE SCALE GENOMIC DNA]</scope>
    <source>
        <strain evidence="1 2">B-31</strain>
    </source>
</reference>
<dbReference type="AlphaFoldDB" id="W7TPU6"/>
<dbReference type="EMBL" id="AZIL01000931">
    <property type="protein sequence ID" value="EWM25508.1"/>
    <property type="molecule type" value="Genomic_DNA"/>
</dbReference>
<evidence type="ECO:0000313" key="2">
    <source>
        <dbReference type="Proteomes" id="UP000019335"/>
    </source>
</evidence>
<keyword evidence="2" id="KW-1185">Reference proteome</keyword>
<evidence type="ECO:0000313" key="1">
    <source>
        <dbReference type="EMBL" id="EWM25508.1"/>
    </source>
</evidence>
<sequence length="134" mass="14676">MRFDGLCEVHALVKERVSNVLWLLSSPPSPLYLLVNLCAIQFPVLCPVGGRTGSRSIAGNALEEATVRTHDIEGTSTHSIARPFALFSSQRHHFAPHAAQAAQTHYGLQCMHDHSTGGGFIHSNRSNHHHHGWA</sequence>
<comment type="caution">
    <text evidence="1">The sequence shown here is derived from an EMBL/GenBank/DDBJ whole genome shotgun (WGS) entry which is preliminary data.</text>
</comment>
<name>W7TPU6_9STRA</name>
<proteinExistence type="predicted"/>
<organism evidence="1 2">
    <name type="scientific">Nannochloropsis gaditana</name>
    <dbReference type="NCBI Taxonomy" id="72520"/>
    <lineage>
        <taxon>Eukaryota</taxon>
        <taxon>Sar</taxon>
        <taxon>Stramenopiles</taxon>
        <taxon>Ochrophyta</taxon>
        <taxon>Eustigmatophyceae</taxon>
        <taxon>Eustigmatales</taxon>
        <taxon>Monodopsidaceae</taxon>
        <taxon>Nannochloropsis</taxon>
    </lineage>
</organism>
<gene>
    <name evidence="1" type="ORF">Naga_100032g25</name>
</gene>
<dbReference type="Proteomes" id="UP000019335">
    <property type="component" value="Chromosome 11"/>
</dbReference>
<accession>W7TPU6</accession>